<dbReference type="Pfam" id="PF00800">
    <property type="entry name" value="PDT"/>
    <property type="match status" value="1"/>
</dbReference>
<dbReference type="STRING" id="1802126.A3B25_01200"/>
<dbReference type="Gene3D" id="3.40.190.10">
    <property type="entry name" value="Periplasmic binding protein-like II"/>
    <property type="match status" value="2"/>
</dbReference>
<dbReference type="GO" id="GO:0009094">
    <property type="term" value="P:L-phenylalanine biosynthetic process"/>
    <property type="evidence" value="ECO:0007669"/>
    <property type="project" value="UniProtKB-UniPathway"/>
</dbReference>
<dbReference type="InterPro" id="IPR045865">
    <property type="entry name" value="ACT-like_dom_sf"/>
</dbReference>
<evidence type="ECO:0000256" key="2">
    <source>
        <dbReference type="ARBA" id="ARBA00013147"/>
    </source>
</evidence>
<evidence type="ECO:0000313" key="11">
    <source>
        <dbReference type="Proteomes" id="UP000179106"/>
    </source>
</evidence>
<dbReference type="Proteomes" id="UP000179106">
    <property type="component" value="Unassembled WGS sequence"/>
</dbReference>
<evidence type="ECO:0000256" key="1">
    <source>
        <dbReference type="ARBA" id="ARBA00004741"/>
    </source>
</evidence>
<dbReference type="PIRSF" id="PIRSF001500">
    <property type="entry name" value="Chor_mut_pdt_Ppr"/>
    <property type="match status" value="1"/>
</dbReference>
<dbReference type="InterPro" id="IPR008242">
    <property type="entry name" value="Chor_mutase/pphenate_deHydtase"/>
</dbReference>
<evidence type="ECO:0000256" key="4">
    <source>
        <dbReference type="ARBA" id="ARBA00023141"/>
    </source>
</evidence>
<evidence type="ECO:0000256" key="7">
    <source>
        <dbReference type="ARBA" id="ARBA00047848"/>
    </source>
</evidence>
<dbReference type="GO" id="GO:0005737">
    <property type="term" value="C:cytoplasm"/>
    <property type="evidence" value="ECO:0007669"/>
    <property type="project" value="TreeGrafter"/>
</dbReference>
<gene>
    <name evidence="10" type="ORF">A3B25_01200</name>
</gene>
<feature type="domain" description="Prephenate dehydratase" evidence="9">
    <location>
        <begin position="5"/>
        <end position="200"/>
    </location>
</feature>
<dbReference type="PROSITE" id="PS51171">
    <property type="entry name" value="PREPHENATE_DEHYDR_3"/>
    <property type="match status" value="1"/>
</dbReference>
<dbReference type="PANTHER" id="PTHR21022">
    <property type="entry name" value="PREPHENATE DEHYDRATASE P PROTEIN"/>
    <property type="match status" value="1"/>
</dbReference>
<evidence type="ECO:0000256" key="5">
    <source>
        <dbReference type="ARBA" id="ARBA00023222"/>
    </source>
</evidence>
<comment type="catalytic activity">
    <reaction evidence="7">
        <text>prephenate + H(+) = 3-phenylpyruvate + CO2 + H2O</text>
        <dbReference type="Rhea" id="RHEA:21648"/>
        <dbReference type="ChEBI" id="CHEBI:15377"/>
        <dbReference type="ChEBI" id="CHEBI:15378"/>
        <dbReference type="ChEBI" id="CHEBI:16526"/>
        <dbReference type="ChEBI" id="CHEBI:18005"/>
        <dbReference type="ChEBI" id="CHEBI:29934"/>
        <dbReference type="EC" id="4.2.1.51"/>
    </reaction>
</comment>
<keyword evidence="4" id="KW-0057">Aromatic amino acid biosynthesis</keyword>
<comment type="caution">
    <text evidence="10">The sequence shown here is derived from an EMBL/GenBank/DDBJ whole genome shotgun (WGS) entry which is preliminary data.</text>
</comment>
<sequence>MYMKKVAYLGPAGATFSEIAYEFLASRFGAPRLSDRNTERILTQRNEEVIPLVFKHKSYGVIAMEAKAGKRVDQSTNSFIELLSRNGNCGGIQIIGAVRMRIHFALMARQGVSPREIAKIAAHPEALGACRASIEKWEVKEIIEMPSNGKAAEEVAQNDEFALAAALGPRTAAKKYGLTILSYPFEDGKAVTTFFLLGPEDERTTVPGDENRGLIVFQAKHQPGSLVSVLTPFAQHKINLSYVHTLYVGNGEYFFAIQTECGRNQIFAHLQAVEKAKKFARRCLEFGPFPIVDA</sequence>
<evidence type="ECO:0000256" key="6">
    <source>
        <dbReference type="ARBA" id="ARBA00023239"/>
    </source>
</evidence>
<keyword evidence="6" id="KW-0456">Lyase</keyword>
<evidence type="ECO:0000259" key="9">
    <source>
        <dbReference type="PROSITE" id="PS51171"/>
    </source>
</evidence>
<dbReference type="AlphaFoldDB" id="A0A1G2GSR5"/>
<dbReference type="PANTHER" id="PTHR21022:SF19">
    <property type="entry name" value="PREPHENATE DEHYDRATASE-RELATED"/>
    <property type="match status" value="1"/>
</dbReference>
<feature type="site" description="Essential for prephenate dehydratase activity" evidence="8">
    <location>
        <position position="192"/>
    </location>
</feature>
<dbReference type="Gene3D" id="3.30.70.260">
    <property type="match status" value="1"/>
</dbReference>
<dbReference type="InterPro" id="IPR001086">
    <property type="entry name" value="Preph_deHydtase"/>
</dbReference>
<dbReference type="EMBL" id="MHNW01000038">
    <property type="protein sequence ID" value="OGZ52848.1"/>
    <property type="molecule type" value="Genomic_DNA"/>
</dbReference>
<evidence type="ECO:0000256" key="8">
    <source>
        <dbReference type="PIRSR" id="PIRSR001500-2"/>
    </source>
</evidence>
<evidence type="ECO:0000313" key="10">
    <source>
        <dbReference type="EMBL" id="OGZ52848.1"/>
    </source>
</evidence>
<keyword evidence="3" id="KW-0028">Amino-acid biosynthesis</keyword>
<accession>A0A1G2GSR5</accession>
<reference evidence="10 11" key="1">
    <citation type="journal article" date="2016" name="Nat. Commun.">
        <title>Thousands of microbial genomes shed light on interconnected biogeochemical processes in an aquifer system.</title>
        <authorList>
            <person name="Anantharaman K."/>
            <person name="Brown C.T."/>
            <person name="Hug L.A."/>
            <person name="Sharon I."/>
            <person name="Castelle C.J."/>
            <person name="Probst A.J."/>
            <person name="Thomas B.C."/>
            <person name="Singh A."/>
            <person name="Wilkins M.J."/>
            <person name="Karaoz U."/>
            <person name="Brodie E.L."/>
            <person name="Williams K.H."/>
            <person name="Hubbard S.S."/>
            <person name="Banfield J.F."/>
        </authorList>
    </citation>
    <scope>NUCLEOTIDE SEQUENCE [LARGE SCALE GENOMIC DNA]</scope>
</reference>
<organism evidence="10 11">
    <name type="scientific">Candidatus Ryanbacteria bacterium RIFCSPLOWO2_01_FULL_48_26</name>
    <dbReference type="NCBI Taxonomy" id="1802126"/>
    <lineage>
        <taxon>Bacteria</taxon>
        <taxon>Candidatus Ryaniibacteriota</taxon>
    </lineage>
</organism>
<dbReference type="SUPFAM" id="SSF55021">
    <property type="entry name" value="ACT-like"/>
    <property type="match status" value="1"/>
</dbReference>
<protein>
    <recommendedName>
        <fullName evidence="2">prephenate dehydratase</fullName>
        <ecNumber evidence="2">4.2.1.51</ecNumber>
    </recommendedName>
</protein>
<dbReference type="UniPathway" id="UPA00121">
    <property type="reaction ID" value="UER00345"/>
</dbReference>
<dbReference type="EC" id="4.2.1.51" evidence="2"/>
<dbReference type="GO" id="GO:0004664">
    <property type="term" value="F:prephenate dehydratase activity"/>
    <property type="evidence" value="ECO:0007669"/>
    <property type="project" value="UniProtKB-EC"/>
</dbReference>
<comment type="pathway">
    <text evidence="1">Amino-acid biosynthesis; L-phenylalanine biosynthesis; phenylpyruvate from prephenate: step 1/1.</text>
</comment>
<dbReference type="SUPFAM" id="SSF53850">
    <property type="entry name" value="Periplasmic binding protein-like II"/>
    <property type="match status" value="1"/>
</dbReference>
<evidence type="ECO:0000256" key="3">
    <source>
        <dbReference type="ARBA" id="ARBA00022605"/>
    </source>
</evidence>
<name>A0A1G2GSR5_9BACT</name>
<proteinExistence type="predicted"/>
<keyword evidence="5" id="KW-0584">Phenylalanine biosynthesis</keyword>